<name>A0A1G9M583_9BACT</name>
<reference evidence="1 2" key="1">
    <citation type="submission" date="2016-10" db="EMBL/GenBank/DDBJ databases">
        <authorList>
            <person name="de Groot N.N."/>
        </authorList>
    </citation>
    <scope>NUCLEOTIDE SEQUENCE [LARGE SCALE GENOMIC DNA]</scope>
    <source>
        <strain evidence="1 2">DSM 25186</strain>
    </source>
</reference>
<evidence type="ECO:0000313" key="2">
    <source>
        <dbReference type="Proteomes" id="UP000198510"/>
    </source>
</evidence>
<proteinExistence type="predicted"/>
<protein>
    <submittedName>
        <fullName evidence="1">Uncharacterized protein</fullName>
    </submittedName>
</protein>
<dbReference type="STRING" id="1075417.SAMN05421823_107273"/>
<dbReference type="RefSeq" id="WP_089684702.1">
    <property type="nucleotide sequence ID" value="NZ_FNFO01000007.1"/>
</dbReference>
<dbReference type="EMBL" id="FNFO01000007">
    <property type="protein sequence ID" value="SDL69429.1"/>
    <property type="molecule type" value="Genomic_DNA"/>
</dbReference>
<sequence length="117" mass="13816">MVRTNYFRETDFTYRNHPHEYLEILDLMRQKFESVEELCRQAFQNQNRTLLLATLQPLVGYPLAPANYMIGGLCREIRSVAVPDPHTWACWQEEVMPLLEDVRKETTQKLAQSGQTW</sequence>
<gene>
    <name evidence="1" type="ORF">SAMN05421823_107273</name>
</gene>
<evidence type="ECO:0000313" key="1">
    <source>
        <dbReference type="EMBL" id="SDL69429.1"/>
    </source>
</evidence>
<accession>A0A1G9M583</accession>
<keyword evidence="2" id="KW-1185">Reference proteome</keyword>
<dbReference type="AlphaFoldDB" id="A0A1G9M583"/>
<organism evidence="1 2">
    <name type="scientific">Catalinimonas alkaloidigena</name>
    <dbReference type="NCBI Taxonomy" id="1075417"/>
    <lineage>
        <taxon>Bacteria</taxon>
        <taxon>Pseudomonadati</taxon>
        <taxon>Bacteroidota</taxon>
        <taxon>Cytophagia</taxon>
        <taxon>Cytophagales</taxon>
        <taxon>Catalimonadaceae</taxon>
        <taxon>Catalinimonas</taxon>
    </lineage>
</organism>
<dbReference type="Proteomes" id="UP000198510">
    <property type="component" value="Unassembled WGS sequence"/>
</dbReference>